<name>A0ABW2CFN3_9ACTN</name>
<keyword evidence="1" id="KW-0472">Membrane</keyword>
<evidence type="ECO:0000313" key="2">
    <source>
        <dbReference type="EMBL" id="MFC6879396.1"/>
    </source>
</evidence>
<organism evidence="2 3">
    <name type="scientific">Actinomadura yumaensis</name>
    <dbReference type="NCBI Taxonomy" id="111807"/>
    <lineage>
        <taxon>Bacteria</taxon>
        <taxon>Bacillati</taxon>
        <taxon>Actinomycetota</taxon>
        <taxon>Actinomycetes</taxon>
        <taxon>Streptosporangiales</taxon>
        <taxon>Thermomonosporaceae</taxon>
        <taxon>Actinomadura</taxon>
    </lineage>
</organism>
<dbReference type="RefSeq" id="WP_160824018.1">
    <property type="nucleotide sequence ID" value="NZ_JBHSXE010000001.1"/>
</dbReference>
<evidence type="ECO:0008006" key="4">
    <source>
        <dbReference type="Google" id="ProtNLM"/>
    </source>
</evidence>
<accession>A0ABW2CFN3</accession>
<feature type="transmembrane region" description="Helical" evidence="1">
    <location>
        <begin position="6"/>
        <end position="29"/>
    </location>
</feature>
<evidence type="ECO:0000313" key="3">
    <source>
        <dbReference type="Proteomes" id="UP001596380"/>
    </source>
</evidence>
<reference evidence="3" key="1">
    <citation type="journal article" date="2019" name="Int. J. Syst. Evol. Microbiol.">
        <title>The Global Catalogue of Microorganisms (GCM) 10K type strain sequencing project: providing services to taxonomists for standard genome sequencing and annotation.</title>
        <authorList>
            <consortium name="The Broad Institute Genomics Platform"/>
            <consortium name="The Broad Institute Genome Sequencing Center for Infectious Disease"/>
            <person name="Wu L."/>
            <person name="Ma J."/>
        </authorList>
    </citation>
    <scope>NUCLEOTIDE SEQUENCE [LARGE SCALE GENOMIC DNA]</scope>
    <source>
        <strain evidence="3">JCM 3369</strain>
    </source>
</reference>
<protein>
    <recommendedName>
        <fullName evidence="4">DUF3592 domain-containing protein</fullName>
    </recommendedName>
</protein>
<gene>
    <name evidence="2" type="ORF">ACFQKB_06410</name>
</gene>
<evidence type="ECO:0000256" key="1">
    <source>
        <dbReference type="SAM" id="Phobius"/>
    </source>
</evidence>
<dbReference type="Proteomes" id="UP001596380">
    <property type="component" value="Unassembled WGS sequence"/>
</dbReference>
<keyword evidence="1" id="KW-0812">Transmembrane</keyword>
<feature type="transmembrane region" description="Helical" evidence="1">
    <location>
        <begin position="140"/>
        <end position="158"/>
    </location>
</feature>
<comment type="caution">
    <text evidence="2">The sequence shown here is derived from an EMBL/GenBank/DDBJ whole genome shotgun (WGS) entry which is preliminary data.</text>
</comment>
<sequence>MRALLSVLALLGTLGVVVFGGIFTLVGYLEQRRAHPPYKIEFVHGRGGCDEGPVHLNVEDGKQLSCIPSRFAGGWGYEGELPGFTAEQTDEVMALSESLGADGLSDADQRQIQQRVDQIAATVPPAQRPHRPTIWGARRAWLGIGMIAVAITPAWMLLRRV</sequence>
<dbReference type="EMBL" id="JBHSXS010000002">
    <property type="protein sequence ID" value="MFC6879396.1"/>
    <property type="molecule type" value="Genomic_DNA"/>
</dbReference>
<proteinExistence type="predicted"/>
<keyword evidence="1" id="KW-1133">Transmembrane helix</keyword>
<keyword evidence="3" id="KW-1185">Reference proteome</keyword>